<dbReference type="Pfam" id="PF13531">
    <property type="entry name" value="SBP_bac_11"/>
    <property type="match status" value="1"/>
</dbReference>
<feature type="compositionally biased region" description="Low complexity" evidence="1">
    <location>
        <begin position="328"/>
        <end position="352"/>
    </location>
</feature>
<proteinExistence type="predicted"/>
<feature type="domain" description="VWFA" evidence="2">
    <location>
        <begin position="372"/>
        <end position="564"/>
    </location>
</feature>
<dbReference type="InterPro" id="IPR036465">
    <property type="entry name" value="vWFA_dom_sf"/>
</dbReference>
<keyword evidence="4" id="KW-1185">Reference proteome</keyword>
<evidence type="ECO:0000313" key="4">
    <source>
        <dbReference type="Proteomes" id="UP001332243"/>
    </source>
</evidence>
<evidence type="ECO:0000259" key="2">
    <source>
        <dbReference type="PROSITE" id="PS50234"/>
    </source>
</evidence>
<dbReference type="PROSITE" id="PS50234">
    <property type="entry name" value="VWFA"/>
    <property type="match status" value="1"/>
</dbReference>
<reference evidence="3 4" key="1">
    <citation type="submission" date="2024-01" db="EMBL/GenBank/DDBJ databases">
        <title>Genome insights into Plantactinospora sonchi sp. nov.</title>
        <authorList>
            <person name="Wang L."/>
        </authorList>
    </citation>
    <scope>NUCLEOTIDE SEQUENCE [LARGE SCALE GENOMIC DNA]</scope>
    <source>
        <strain evidence="3 4">NEAU-QY2</strain>
    </source>
</reference>
<dbReference type="EMBL" id="JAZGQK010000002">
    <property type="protein sequence ID" value="MEE6257323.1"/>
    <property type="molecule type" value="Genomic_DNA"/>
</dbReference>
<dbReference type="RefSeq" id="WP_331212444.1">
    <property type="nucleotide sequence ID" value="NZ_JAZGQK010000002.1"/>
</dbReference>
<accession>A0ABU7RLH2</accession>
<dbReference type="Pfam" id="PF00092">
    <property type="entry name" value="VWA"/>
    <property type="match status" value="1"/>
</dbReference>
<dbReference type="SUPFAM" id="SSF53300">
    <property type="entry name" value="vWA-like"/>
    <property type="match status" value="1"/>
</dbReference>
<name>A0ABU7RLH2_9ACTN</name>
<dbReference type="InterPro" id="IPR002035">
    <property type="entry name" value="VWF_A"/>
</dbReference>
<feature type="compositionally biased region" description="Gly residues" evidence="1">
    <location>
        <begin position="311"/>
        <end position="320"/>
    </location>
</feature>
<evidence type="ECO:0000256" key="1">
    <source>
        <dbReference type="SAM" id="MobiDB-lite"/>
    </source>
</evidence>
<organism evidence="3 4">
    <name type="scientific">Plantactinospora sonchi</name>
    <dbReference type="NCBI Taxonomy" id="1544735"/>
    <lineage>
        <taxon>Bacteria</taxon>
        <taxon>Bacillati</taxon>
        <taxon>Actinomycetota</taxon>
        <taxon>Actinomycetes</taxon>
        <taxon>Micromonosporales</taxon>
        <taxon>Micromonosporaceae</taxon>
        <taxon>Plantactinospora</taxon>
    </lineage>
</organism>
<feature type="region of interest" description="Disordered" evidence="1">
    <location>
        <begin position="309"/>
        <end position="352"/>
    </location>
</feature>
<sequence length="573" mass="58899">MALALVVVGGWFGYQQFAGPDCSGEVKLPVAAAPEIAPAVQATAADWMADGAAVDGTCVVVEVTASEPVDVAAAIAGQHGVSLNGIGQASGNAVLPTVWVPDSSTWLLRLRQQAPGFEPENGASLARSPVVLAMPEPVASTIGWPQKKLGWSDLLQTITTGTRLRTGIVEPSRDAAGLSGLLSLAAAAQASGAEGGTAEAQRVTTGALRTLATGRATVQEELIARFPRSTDAAAVASGLGAAPLSEEDVIAFNAKKPPVPLAALYLDPAPLSLDYPYAVMPGAEPAKVDAAAQLFATLGTGTFRGRLAGRGLRGPDGTFGDGFSAPRGAPSPAGTEPTPTAAPNPGGTAAGGSAAVLERTLSSWSVATQSGRMLAIIDVSGSMLNEVPTANNVSRMKVTLEAARRGLGLFDDSWALGLWSFSTELSGSRDYRQLVPIGPLSSQRSRLESALAGLRPKENGNTGLFDTILAAYKTVQEDWEPGRVNSVVMLTDGKNEDASGISESALVNQLKEIADPDRPVQVVIIGIGNEVKRSELESITKTTGGGVFVTEDPAKISDIFLQAIALRPSGAPR</sequence>
<dbReference type="Proteomes" id="UP001332243">
    <property type="component" value="Unassembled WGS sequence"/>
</dbReference>
<protein>
    <submittedName>
        <fullName evidence="3">VWA domain-containing protein</fullName>
    </submittedName>
</protein>
<dbReference type="Gene3D" id="3.40.50.410">
    <property type="entry name" value="von Willebrand factor, type A domain"/>
    <property type="match status" value="1"/>
</dbReference>
<gene>
    <name evidence="3" type="ORF">V1633_02320</name>
</gene>
<comment type="caution">
    <text evidence="3">The sequence shown here is derived from an EMBL/GenBank/DDBJ whole genome shotgun (WGS) entry which is preliminary data.</text>
</comment>
<dbReference type="SMART" id="SM00327">
    <property type="entry name" value="VWA"/>
    <property type="match status" value="1"/>
</dbReference>
<evidence type="ECO:0000313" key="3">
    <source>
        <dbReference type="EMBL" id="MEE6257323.1"/>
    </source>
</evidence>